<dbReference type="HAMAP" id="MF_00402">
    <property type="entry name" value="Ribosomal_bL19"/>
    <property type="match status" value="1"/>
</dbReference>
<gene>
    <name evidence="4" type="ORF">METZ01_LOCUS495571</name>
</gene>
<dbReference type="GO" id="GO:0006412">
    <property type="term" value="P:translation"/>
    <property type="evidence" value="ECO:0007669"/>
    <property type="project" value="InterPro"/>
</dbReference>
<dbReference type="NCBIfam" id="TIGR01024">
    <property type="entry name" value="rplS_bact"/>
    <property type="match status" value="1"/>
</dbReference>
<dbReference type="Pfam" id="PF01245">
    <property type="entry name" value="Ribosomal_L19"/>
    <property type="match status" value="1"/>
</dbReference>
<evidence type="ECO:0000313" key="4">
    <source>
        <dbReference type="EMBL" id="SVE42717.1"/>
    </source>
</evidence>
<dbReference type="InterPro" id="IPR001857">
    <property type="entry name" value="Ribosomal_bL19"/>
</dbReference>
<accession>A0A383DDY7</accession>
<keyword evidence="2" id="KW-0689">Ribosomal protein</keyword>
<keyword evidence="3" id="KW-0687">Ribonucleoprotein</keyword>
<evidence type="ECO:0000256" key="3">
    <source>
        <dbReference type="ARBA" id="ARBA00023274"/>
    </source>
</evidence>
<name>A0A383DDY7_9ZZZZ</name>
<dbReference type="InterPro" id="IPR018257">
    <property type="entry name" value="Ribosomal_bL19_CS"/>
</dbReference>
<dbReference type="AlphaFoldDB" id="A0A383DDY7"/>
<dbReference type="PIRSF" id="PIRSF002191">
    <property type="entry name" value="Ribosomal_L19"/>
    <property type="match status" value="1"/>
</dbReference>
<dbReference type="Gene3D" id="2.30.30.790">
    <property type="match status" value="1"/>
</dbReference>
<sequence length="117" mass="13428">MDVVDLIQVENNEKVEAINPGDTVKVSFQVREGNRLRAQAFEGTVIRSRGKNTSGTFTVRRVSHGVGVERTFPRYSPLLQSVEVLRRGKVRRARLYYLRQRSGRAARVKEMTRQRPS</sequence>
<organism evidence="4">
    <name type="scientific">marine metagenome</name>
    <dbReference type="NCBI Taxonomy" id="408172"/>
    <lineage>
        <taxon>unclassified sequences</taxon>
        <taxon>metagenomes</taxon>
        <taxon>ecological metagenomes</taxon>
    </lineage>
</organism>
<protein>
    <recommendedName>
        <fullName evidence="5">50S ribosomal protein L19</fullName>
    </recommendedName>
</protein>
<dbReference type="GO" id="GO:0022625">
    <property type="term" value="C:cytosolic large ribosomal subunit"/>
    <property type="evidence" value="ECO:0007669"/>
    <property type="project" value="TreeGrafter"/>
</dbReference>
<dbReference type="PANTHER" id="PTHR15680">
    <property type="entry name" value="RIBOSOMAL PROTEIN L19"/>
    <property type="match status" value="1"/>
</dbReference>
<evidence type="ECO:0000256" key="2">
    <source>
        <dbReference type="ARBA" id="ARBA00022980"/>
    </source>
</evidence>
<dbReference type="InterPro" id="IPR038657">
    <property type="entry name" value="Ribosomal_bL19_sf"/>
</dbReference>
<evidence type="ECO:0008006" key="5">
    <source>
        <dbReference type="Google" id="ProtNLM"/>
    </source>
</evidence>
<dbReference type="PROSITE" id="PS01015">
    <property type="entry name" value="RIBOSOMAL_L19"/>
    <property type="match status" value="1"/>
</dbReference>
<comment type="similarity">
    <text evidence="1">Belongs to the bacterial ribosomal protein bL19 family.</text>
</comment>
<proteinExistence type="inferred from homology"/>
<dbReference type="SUPFAM" id="SSF50104">
    <property type="entry name" value="Translation proteins SH3-like domain"/>
    <property type="match status" value="1"/>
</dbReference>
<dbReference type="PANTHER" id="PTHR15680:SF9">
    <property type="entry name" value="LARGE RIBOSOMAL SUBUNIT PROTEIN BL19M"/>
    <property type="match status" value="1"/>
</dbReference>
<reference evidence="4" key="1">
    <citation type="submission" date="2018-05" db="EMBL/GenBank/DDBJ databases">
        <authorList>
            <person name="Lanie J.A."/>
            <person name="Ng W.-L."/>
            <person name="Kazmierczak K.M."/>
            <person name="Andrzejewski T.M."/>
            <person name="Davidsen T.M."/>
            <person name="Wayne K.J."/>
            <person name="Tettelin H."/>
            <person name="Glass J.I."/>
            <person name="Rusch D."/>
            <person name="Podicherti R."/>
            <person name="Tsui H.-C.T."/>
            <person name="Winkler M.E."/>
        </authorList>
    </citation>
    <scope>NUCLEOTIDE SEQUENCE</scope>
</reference>
<dbReference type="InterPro" id="IPR008991">
    <property type="entry name" value="Translation_prot_SH3-like_sf"/>
</dbReference>
<dbReference type="PRINTS" id="PR00061">
    <property type="entry name" value="RIBOSOMALL19"/>
</dbReference>
<dbReference type="GO" id="GO:0003735">
    <property type="term" value="F:structural constituent of ribosome"/>
    <property type="evidence" value="ECO:0007669"/>
    <property type="project" value="InterPro"/>
</dbReference>
<evidence type="ECO:0000256" key="1">
    <source>
        <dbReference type="ARBA" id="ARBA00005781"/>
    </source>
</evidence>
<dbReference type="EMBL" id="UINC01216538">
    <property type="protein sequence ID" value="SVE42717.1"/>
    <property type="molecule type" value="Genomic_DNA"/>
</dbReference>